<reference evidence="6 7" key="1">
    <citation type="submission" date="2016-08" db="EMBL/GenBank/DDBJ databases">
        <title>Novel Firmicutes and Novel Genomes.</title>
        <authorList>
            <person name="Poppleton D.I."/>
            <person name="Gribaldo S."/>
        </authorList>
    </citation>
    <scope>NUCLEOTIDE SEQUENCE [LARGE SCALE GENOMIC DNA]</scope>
    <source>
        <strain evidence="6 7">CTT3</strain>
    </source>
</reference>
<proteinExistence type="inferred from homology"/>
<comment type="cofactor">
    <cofactor evidence="5">
        <name>Mg(2+)</name>
        <dbReference type="ChEBI" id="CHEBI:18420"/>
    </cofactor>
</comment>
<evidence type="ECO:0000256" key="2">
    <source>
        <dbReference type="ARBA" id="ARBA00022741"/>
    </source>
</evidence>
<sequence length="193" mass="22898">MRQREKAKLRKEMLKRRSSMSKKQVQTLSDKIIATLTKFPIFTDGKNIMTYLSFNNEINTFNLIKHCMENNKRVIVPYCEERNIRIIPSEIKDMSKELVKNKFGFYEPKHDYLRPFNHNNIDMIIVPGLAFDKRCYRIGFGKGYYDRFLSRIKPEIPTIGLAYSFQIVDRILEEDFDVPLDYVITEKKIIVKG</sequence>
<keyword evidence="5" id="KW-0460">Magnesium</keyword>
<feature type="binding site" evidence="4">
    <location>
        <begin position="6"/>
        <end position="10"/>
    </location>
    <ligand>
        <name>ATP</name>
        <dbReference type="ChEBI" id="CHEBI:30616"/>
    </ligand>
</feature>
<keyword evidence="7" id="KW-1185">Reference proteome</keyword>
<evidence type="ECO:0000256" key="1">
    <source>
        <dbReference type="ARBA" id="ARBA00010638"/>
    </source>
</evidence>
<dbReference type="InterPro" id="IPR037171">
    <property type="entry name" value="NagB/RpiA_transferase-like"/>
</dbReference>
<dbReference type="GO" id="GO:0035999">
    <property type="term" value="P:tetrahydrofolate interconversion"/>
    <property type="evidence" value="ECO:0007669"/>
    <property type="project" value="TreeGrafter"/>
</dbReference>
<evidence type="ECO:0000256" key="3">
    <source>
        <dbReference type="ARBA" id="ARBA00022840"/>
    </source>
</evidence>
<evidence type="ECO:0000256" key="5">
    <source>
        <dbReference type="RuleBase" id="RU361279"/>
    </source>
</evidence>
<dbReference type="InterPro" id="IPR002698">
    <property type="entry name" value="FTHF_cligase"/>
</dbReference>
<feature type="binding site" evidence="4">
    <location>
        <position position="52"/>
    </location>
    <ligand>
        <name>substrate</name>
    </ligand>
</feature>
<evidence type="ECO:0000313" key="7">
    <source>
        <dbReference type="Proteomes" id="UP000284177"/>
    </source>
</evidence>
<dbReference type="PANTHER" id="PTHR23407">
    <property type="entry name" value="ATPASE INHIBITOR/5-FORMYLTETRAHYDROFOLATE CYCLO-LIGASE"/>
    <property type="match status" value="1"/>
</dbReference>
<dbReference type="Gene3D" id="3.40.50.10420">
    <property type="entry name" value="NagB/RpiA/CoA transferase-like"/>
    <property type="match status" value="1"/>
</dbReference>
<evidence type="ECO:0000313" key="6">
    <source>
        <dbReference type="EMBL" id="RKD31323.1"/>
    </source>
</evidence>
<name>A0A419T1J8_9FIRM</name>
<comment type="similarity">
    <text evidence="1 5">Belongs to the 5-formyltetrahydrofolate cyclo-ligase family.</text>
</comment>
<evidence type="ECO:0000256" key="4">
    <source>
        <dbReference type="PIRSR" id="PIRSR006806-1"/>
    </source>
</evidence>
<dbReference type="EC" id="6.3.3.2" evidence="5"/>
<dbReference type="EMBL" id="MCIB01000022">
    <property type="protein sequence ID" value="RKD31323.1"/>
    <property type="molecule type" value="Genomic_DNA"/>
</dbReference>
<protein>
    <recommendedName>
        <fullName evidence="5">5-formyltetrahydrofolate cyclo-ligase</fullName>
        <ecNumber evidence="5">6.3.3.2</ecNumber>
    </recommendedName>
</protein>
<keyword evidence="5" id="KW-0479">Metal-binding</keyword>
<feature type="binding site" evidence="4">
    <location>
        <begin position="137"/>
        <end position="145"/>
    </location>
    <ligand>
        <name>ATP</name>
        <dbReference type="ChEBI" id="CHEBI:30616"/>
    </ligand>
</feature>
<dbReference type="Pfam" id="PF01812">
    <property type="entry name" value="5-FTHF_cyc-lig"/>
    <property type="match status" value="1"/>
</dbReference>
<comment type="caution">
    <text evidence="6">The sequence shown here is derived from an EMBL/GenBank/DDBJ whole genome shotgun (WGS) entry which is preliminary data.</text>
</comment>
<dbReference type="PANTHER" id="PTHR23407:SF1">
    <property type="entry name" value="5-FORMYLTETRAHYDROFOLATE CYCLO-LIGASE"/>
    <property type="match status" value="1"/>
</dbReference>
<dbReference type="GO" id="GO:0030272">
    <property type="term" value="F:5-formyltetrahydrofolate cyclo-ligase activity"/>
    <property type="evidence" value="ECO:0007669"/>
    <property type="project" value="UniProtKB-EC"/>
</dbReference>
<dbReference type="InterPro" id="IPR024185">
    <property type="entry name" value="FTHF_cligase-like_sf"/>
</dbReference>
<keyword evidence="6" id="KW-0436">Ligase</keyword>
<keyword evidence="3 4" id="KW-0067">ATP-binding</keyword>
<dbReference type="GO" id="GO:0005524">
    <property type="term" value="F:ATP binding"/>
    <property type="evidence" value="ECO:0007669"/>
    <property type="project" value="UniProtKB-KW"/>
</dbReference>
<dbReference type="OrthoDB" id="9801938at2"/>
<comment type="catalytic activity">
    <reaction evidence="5">
        <text>(6S)-5-formyl-5,6,7,8-tetrahydrofolate + ATP = (6R)-5,10-methenyltetrahydrofolate + ADP + phosphate</text>
        <dbReference type="Rhea" id="RHEA:10488"/>
        <dbReference type="ChEBI" id="CHEBI:30616"/>
        <dbReference type="ChEBI" id="CHEBI:43474"/>
        <dbReference type="ChEBI" id="CHEBI:57455"/>
        <dbReference type="ChEBI" id="CHEBI:57457"/>
        <dbReference type="ChEBI" id="CHEBI:456216"/>
        <dbReference type="EC" id="6.3.3.2"/>
    </reaction>
</comment>
<dbReference type="GO" id="GO:0046872">
    <property type="term" value="F:metal ion binding"/>
    <property type="evidence" value="ECO:0007669"/>
    <property type="project" value="UniProtKB-KW"/>
</dbReference>
<organism evidence="6 7">
    <name type="scientific">Thermohalobacter berrensis</name>
    <dbReference type="NCBI Taxonomy" id="99594"/>
    <lineage>
        <taxon>Bacteria</taxon>
        <taxon>Bacillati</taxon>
        <taxon>Bacillota</taxon>
        <taxon>Tissierellia</taxon>
        <taxon>Tissierellales</taxon>
        <taxon>Thermohalobacteraceae</taxon>
        <taxon>Thermohalobacter</taxon>
    </lineage>
</organism>
<feature type="binding site" evidence="4">
    <location>
        <position position="57"/>
    </location>
    <ligand>
        <name>substrate</name>
    </ligand>
</feature>
<dbReference type="Proteomes" id="UP000284177">
    <property type="component" value="Unassembled WGS sequence"/>
</dbReference>
<dbReference type="PIRSF" id="PIRSF006806">
    <property type="entry name" value="FTHF_cligase"/>
    <property type="match status" value="1"/>
</dbReference>
<accession>A0A419T1J8</accession>
<gene>
    <name evidence="6" type="ORF">BET03_12885</name>
</gene>
<dbReference type="AlphaFoldDB" id="A0A419T1J8"/>
<dbReference type="GO" id="GO:0009396">
    <property type="term" value="P:folic acid-containing compound biosynthetic process"/>
    <property type="evidence" value="ECO:0007669"/>
    <property type="project" value="TreeGrafter"/>
</dbReference>
<dbReference type="RefSeq" id="WP_120169498.1">
    <property type="nucleotide sequence ID" value="NZ_MCIB01000022.1"/>
</dbReference>
<dbReference type="SUPFAM" id="SSF100950">
    <property type="entry name" value="NagB/RpiA/CoA transferase-like"/>
    <property type="match status" value="1"/>
</dbReference>
<dbReference type="NCBIfam" id="TIGR02727">
    <property type="entry name" value="MTHFS_bact"/>
    <property type="match status" value="1"/>
</dbReference>
<keyword evidence="2 4" id="KW-0547">Nucleotide-binding</keyword>